<organism evidence="2 3">
    <name type="scientific">Anthostomella pinea</name>
    <dbReference type="NCBI Taxonomy" id="933095"/>
    <lineage>
        <taxon>Eukaryota</taxon>
        <taxon>Fungi</taxon>
        <taxon>Dikarya</taxon>
        <taxon>Ascomycota</taxon>
        <taxon>Pezizomycotina</taxon>
        <taxon>Sordariomycetes</taxon>
        <taxon>Xylariomycetidae</taxon>
        <taxon>Xylariales</taxon>
        <taxon>Xylariaceae</taxon>
        <taxon>Anthostomella</taxon>
    </lineage>
</organism>
<keyword evidence="3" id="KW-1185">Reference proteome</keyword>
<protein>
    <submittedName>
        <fullName evidence="2">Uu.00g062020.m01.CDS01</fullName>
    </submittedName>
</protein>
<dbReference type="Proteomes" id="UP001295740">
    <property type="component" value="Unassembled WGS sequence"/>
</dbReference>
<reference evidence="2" key="1">
    <citation type="submission" date="2023-10" db="EMBL/GenBank/DDBJ databases">
        <authorList>
            <person name="Hackl T."/>
        </authorList>
    </citation>
    <scope>NUCLEOTIDE SEQUENCE</scope>
</reference>
<evidence type="ECO:0000313" key="3">
    <source>
        <dbReference type="Proteomes" id="UP001295740"/>
    </source>
</evidence>
<comment type="caution">
    <text evidence="2">The sequence shown here is derived from an EMBL/GenBank/DDBJ whole genome shotgun (WGS) entry which is preliminary data.</text>
</comment>
<accession>A0AAI8YKG1</accession>
<evidence type="ECO:0000313" key="2">
    <source>
        <dbReference type="EMBL" id="CAJ2510577.1"/>
    </source>
</evidence>
<name>A0AAI8YKG1_9PEZI</name>
<dbReference type="AlphaFoldDB" id="A0AAI8YKG1"/>
<evidence type="ECO:0000256" key="1">
    <source>
        <dbReference type="SAM" id="MobiDB-lite"/>
    </source>
</evidence>
<proteinExistence type="predicted"/>
<feature type="region of interest" description="Disordered" evidence="1">
    <location>
        <begin position="1"/>
        <end position="38"/>
    </location>
</feature>
<dbReference type="EMBL" id="CAUWAG010000018">
    <property type="protein sequence ID" value="CAJ2510577.1"/>
    <property type="molecule type" value="Genomic_DNA"/>
</dbReference>
<sequence>MFPDYTYEPGKGKNKDDEDEEGPKKANNPTKTTKKKAGVYAHLPLDQPIVMPPYDHDDILNKCVAEFHLFALEQENAAEQGDEQEVDMNVDMNDGWMQFEQALPEQDQVEWPQFEEDFNQLYPVEELMSPDELRALMDDLDIE</sequence>
<gene>
    <name evidence="2" type="ORF">KHLLAP_LOCUS11045</name>
</gene>